<protein>
    <submittedName>
        <fullName evidence="1">Uncharacterized protein</fullName>
    </submittedName>
</protein>
<keyword evidence="2" id="KW-1185">Reference proteome</keyword>
<dbReference type="EMBL" id="LVJZ01000003">
    <property type="protein sequence ID" value="ODB98143.1"/>
    <property type="molecule type" value="Genomic_DNA"/>
</dbReference>
<organism evidence="1 2">
    <name type="scientific">Candidatus Thiodiazotropha endoloripes</name>
    <dbReference type="NCBI Taxonomy" id="1818881"/>
    <lineage>
        <taxon>Bacteria</taxon>
        <taxon>Pseudomonadati</taxon>
        <taxon>Pseudomonadota</taxon>
        <taxon>Gammaproteobacteria</taxon>
        <taxon>Chromatiales</taxon>
        <taxon>Sedimenticolaceae</taxon>
        <taxon>Candidatus Thiodiazotropha</taxon>
    </lineage>
</organism>
<evidence type="ECO:0000313" key="1">
    <source>
        <dbReference type="EMBL" id="ODB98143.1"/>
    </source>
</evidence>
<comment type="caution">
    <text evidence="1">The sequence shown here is derived from an EMBL/GenBank/DDBJ whole genome shotgun (WGS) entry which is preliminary data.</text>
</comment>
<reference evidence="1 2" key="1">
    <citation type="submission" date="2016-03" db="EMBL/GenBank/DDBJ databases">
        <title>Chemosynthetic sulphur-oxidizing symbionts of marine invertebrate animals are capable of nitrogen fixation.</title>
        <authorList>
            <person name="Petersen J.M."/>
            <person name="Kemper A."/>
            <person name="Gruber-Vodicka H."/>
            <person name="Cardini U."/>
            <person name="Geest Mvander."/>
            <person name="Kleiner M."/>
            <person name="Bulgheresi S."/>
            <person name="Fussmann M."/>
            <person name="Herbold C."/>
            <person name="Seah B.K.B."/>
            <person name="Antony C.Paul."/>
            <person name="Liu D."/>
            <person name="Belitz A."/>
            <person name="Weber M."/>
        </authorList>
    </citation>
    <scope>NUCLEOTIDE SEQUENCE [LARGE SCALE GENOMIC DNA]</scope>
    <source>
        <strain evidence="1">G_D</strain>
    </source>
</reference>
<proteinExistence type="predicted"/>
<sequence>MSESPCFALLGESLFFSRQKKSNQKKRRPAVTPLRVRCDARQKPAGLKLAIAQTVRPANRFLPALLARAGTGDQEGVADNLAVSVFLLSNGEFLLKQIS</sequence>
<dbReference type="STRING" id="1818881.A3196_16075"/>
<accession>A0A1E2UTQ0</accession>
<dbReference type="Proteomes" id="UP000094849">
    <property type="component" value="Unassembled WGS sequence"/>
</dbReference>
<evidence type="ECO:0000313" key="2">
    <source>
        <dbReference type="Proteomes" id="UP000094849"/>
    </source>
</evidence>
<dbReference type="AlphaFoldDB" id="A0A1E2UTQ0"/>
<name>A0A1E2UTQ0_9GAMM</name>
<gene>
    <name evidence="1" type="ORF">A3196_16075</name>
</gene>